<feature type="domain" description="Beta-ketoacyl synthase C-terminal" evidence="1">
    <location>
        <begin position="3"/>
        <end position="76"/>
    </location>
</feature>
<accession>A0A6J7IK21</accession>
<dbReference type="InterPro" id="IPR016039">
    <property type="entry name" value="Thiolase-like"/>
</dbReference>
<protein>
    <submittedName>
        <fullName evidence="2">Unannotated protein</fullName>
    </submittedName>
</protein>
<name>A0A6J7IK21_9ZZZZ</name>
<dbReference type="InterPro" id="IPR014031">
    <property type="entry name" value="Ketoacyl_synth_C"/>
</dbReference>
<dbReference type="Pfam" id="PF02801">
    <property type="entry name" value="Ketoacyl-synt_C"/>
    <property type="match status" value="1"/>
</dbReference>
<evidence type="ECO:0000259" key="1">
    <source>
        <dbReference type="Pfam" id="PF02801"/>
    </source>
</evidence>
<reference evidence="2" key="1">
    <citation type="submission" date="2020-05" db="EMBL/GenBank/DDBJ databases">
        <authorList>
            <person name="Chiriac C."/>
            <person name="Salcher M."/>
            <person name="Ghai R."/>
            <person name="Kavagutti S V."/>
        </authorList>
    </citation>
    <scope>NUCLEOTIDE SEQUENCE</scope>
</reference>
<evidence type="ECO:0000313" key="2">
    <source>
        <dbReference type="EMBL" id="CAB4930662.1"/>
    </source>
</evidence>
<dbReference type="EMBL" id="CAFBLX010000469">
    <property type="protein sequence ID" value="CAB4930662.1"/>
    <property type="molecule type" value="Genomic_DNA"/>
</dbReference>
<gene>
    <name evidence="2" type="ORF">UFOPK3472_04067</name>
</gene>
<sequence>MAVISKHDTSTAANDPNEAELHTRLAKAIGRSDGAPLFVVSQKSLTGHSKGGAAAWQLIGLCQVLANGVIPPNRSLDCVDDKMTGFEHLVWAREPLRFGDSVPLKAGLLTSLGFGHVSGLIALVHPQAFLEAVPAERRAEYIAKANERRIAGQRRLISAMVGGDSLYERPDDRRLGHDGTPAKASRELEANVLLNESARLGEDDVYSSGLPGAI</sequence>
<dbReference type="SUPFAM" id="SSF53901">
    <property type="entry name" value="Thiolase-like"/>
    <property type="match status" value="1"/>
</dbReference>
<dbReference type="Gene3D" id="3.40.47.10">
    <property type="match status" value="1"/>
</dbReference>
<dbReference type="AlphaFoldDB" id="A0A6J7IK21"/>
<organism evidence="2">
    <name type="scientific">freshwater metagenome</name>
    <dbReference type="NCBI Taxonomy" id="449393"/>
    <lineage>
        <taxon>unclassified sequences</taxon>
        <taxon>metagenomes</taxon>
        <taxon>ecological metagenomes</taxon>
    </lineage>
</organism>
<proteinExistence type="predicted"/>
<dbReference type="GO" id="GO:0016746">
    <property type="term" value="F:acyltransferase activity"/>
    <property type="evidence" value="ECO:0007669"/>
    <property type="project" value="InterPro"/>
</dbReference>